<evidence type="ECO:0000313" key="2">
    <source>
        <dbReference type="Proteomes" id="UP000556026"/>
    </source>
</evidence>
<keyword evidence="2" id="KW-1185">Reference proteome</keyword>
<sequence>MNKDLLAIRKWAEGKPFLIALIAPQLAVSARDMHLAFRHIRERRIFDHQYPMPPLPAWFAMYRSHSKINRFTRALFSDFSKFGGEGVELGETILQEVRFFRRGKLKPSEFVPSPEDLKELLPHLQSTLSASFQEIEEDFFETPVDPQIKKAALQLFTDMEMESSFFIFVLIPCWLLYREHPTNVYRKARQGDLDALEKLLRLDPLMLHDQSIGKRIQALRFNNKAAAYQNLLEAPLKRPKARITRKKMKYAIAGLISGISSLIKKPLTEPEIRALFDAVANDSGASPIDTDLADSPEAFAKAINRDRAFWLHMFLPDKKK</sequence>
<accession>A0A6V8MPN7</accession>
<dbReference type="AlphaFoldDB" id="A0A6V8MPN7"/>
<organism evidence="1 2">
    <name type="scientific">Geomonas silvestris</name>
    <dbReference type="NCBI Taxonomy" id="2740184"/>
    <lineage>
        <taxon>Bacteria</taxon>
        <taxon>Pseudomonadati</taxon>
        <taxon>Thermodesulfobacteriota</taxon>
        <taxon>Desulfuromonadia</taxon>
        <taxon>Geobacterales</taxon>
        <taxon>Geobacteraceae</taxon>
        <taxon>Geomonas</taxon>
    </lineage>
</organism>
<name>A0A6V8MPN7_9BACT</name>
<reference evidence="2" key="1">
    <citation type="submission" date="2020-06" db="EMBL/GenBank/DDBJ databases">
        <title>Draft genomic sequence of Geomonas sp. Red330.</title>
        <authorList>
            <person name="Itoh H."/>
            <person name="Zhenxing X."/>
            <person name="Ushijima N."/>
            <person name="Masuda Y."/>
            <person name="Shiratori Y."/>
            <person name="Senoo K."/>
        </authorList>
    </citation>
    <scope>NUCLEOTIDE SEQUENCE [LARGE SCALE GENOMIC DNA]</scope>
    <source>
        <strain evidence="2">Red330</strain>
    </source>
</reference>
<dbReference type="EMBL" id="BLXX01000017">
    <property type="protein sequence ID" value="GFO61673.1"/>
    <property type="molecule type" value="Genomic_DNA"/>
</dbReference>
<dbReference type="Proteomes" id="UP000556026">
    <property type="component" value="Unassembled WGS sequence"/>
</dbReference>
<proteinExistence type="predicted"/>
<gene>
    <name evidence="1" type="ORF">GMST_39980</name>
</gene>
<protein>
    <submittedName>
        <fullName evidence="1">Uncharacterized protein</fullName>
    </submittedName>
</protein>
<dbReference type="RefSeq" id="WP_183356459.1">
    <property type="nucleotide sequence ID" value="NZ_BLXX01000017.1"/>
</dbReference>
<comment type="caution">
    <text evidence="1">The sequence shown here is derived from an EMBL/GenBank/DDBJ whole genome shotgun (WGS) entry which is preliminary data.</text>
</comment>
<evidence type="ECO:0000313" key="1">
    <source>
        <dbReference type="EMBL" id="GFO61673.1"/>
    </source>
</evidence>